<dbReference type="OrthoDB" id="1633386at2"/>
<evidence type="ECO:0000313" key="3">
    <source>
        <dbReference type="Proteomes" id="UP000025047"/>
    </source>
</evidence>
<reference evidence="2 3" key="1">
    <citation type="submission" date="2013-03" db="EMBL/GenBank/DDBJ databases">
        <authorList>
            <person name="Fiebig A."/>
            <person name="Goeker M."/>
            <person name="Klenk H.-P.P."/>
        </authorList>
    </citation>
    <scope>NUCLEOTIDE SEQUENCE [LARGE SCALE GENOMIC DNA]</scope>
    <source>
        <strain evidence="2 3">DSM 17492</strain>
    </source>
</reference>
<gene>
    <name evidence="2" type="ORF">Lokhon_00347</name>
</gene>
<dbReference type="InterPro" id="IPR018964">
    <property type="entry name" value="Phage_phiJL001_Gp84_C"/>
</dbReference>
<evidence type="ECO:0000313" key="2">
    <source>
        <dbReference type="EMBL" id="EYD73791.1"/>
    </source>
</evidence>
<dbReference type="PATRIC" id="fig|1122180.6.peg.352"/>
<proteinExistence type="predicted"/>
<name>A0A017HHF9_9RHOB</name>
<dbReference type="RefSeq" id="WP_017929457.1">
    <property type="nucleotide sequence ID" value="NZ_KB823001.1"/>
</dbReference>
<evidence type="ECO:0000259" key="1">
    <source>
        <dbReference type="Pfam" id="PF09356"/>
    </source>
</evidence>
<dbReference type="Pfam" id="PF09356">
    <property type="entry name" value="Phage_BR0599"/>
    <property type="match status" value="1"/>
</dbReference>
<dbReference type="eggNOG" id="COG5449">
    <property type="taxonomic scope" value="Bacteria"/>
</dbReference>
<dbReference type="NCBIfam" id="TIGR02218">
    <property type="entry name" value="phg_TIGR02218"/>
    <property type="match status" value="1"/>
</dbReference>
<sequence length="283" mass="30244">MSGFANHLSGGVTTICRAWALERADGLVRGFTDHDRPLSFDGIDFRPETGLSASALVQGAGLAADTGEALGAISDAGVTEAEIAQGRLDGAGLRIWRVNWAAPEERVLEFRGQLGEIRREGGLFRAELRGLSDLLNRPSGRVYQPRCDASFGDARCGVDAGQPGIAVERMLDMATGARLRFDWPDGPAPGWFAQGRVEVLDGPGAGLSAPIREDRIEAGARIVELWRPIGVALAPGTALRLVAGCDKRAETCRIKFDNFLNFRGFPHLPGEDWLMAVPRGAAG</sequence>
<organism evidence="2 3">
    <name type="scientific">Limimaricola hongkongensis DSM 17492</name>
    <dbReference type="NCBI Taxonomy" id="1122180"/>
    <lineage>
        <taxon>Bacteria</taxon>
        <taxon>Pseudomonadati</taxon>
        <taxon>Pseudomonadota</taxon>
        <taxon>Alphaproteobacteria</taxon>
        <taxon>Rhodobacterales</taxon>
        <taxon>Paracoccaceae</taxon>
        <taxon>Limimaricola</taxon>
    </lineage>
</organism>
<accession>A0A017HHF9</accession>
<comment type="caution">
    <text evidence="2">The sequence shown here is derived from an EMBL/GenBank/DDBJ whole genome shotgun (WGS) entry which is preliminary data.</text>
</comment>
<dbReference type="InterPro" id="IPR011928">
    <property type="entry name" value="Phage_phiJL001_Gp84"/>
</dbReference>
<keyword evidence="3" id="KW-1185">Reference proteome</keyword>
<dbReference type="EMBL" id="APGJ01000001">
    <property type="protein sequence ID" value="EYD73791.1"/>
    <property type="molecule type" value="Genomic_DNA"/>
</dbReference>
<dbReference type="Pfam" id="PF09931">
    <property type="entry name" value="Phage_phiJL001_Gp84_N"/>
    <property type="match status" value="1"/>
</dbReference>
<dbReference type="STRING" id="1122180.Lokhon_00347"/>
<dbReference type="AlphaFoldDB" id="A0A017HHF9"/>
<protein>
    <submittedName>
        <fullName evidence="2">GTA FAD/FMN-containing dehydrogenase</fullName>
    </submittedName>
</protein>
<feature type="domain" description="Bacteriophage phiJL001 Gp84 C-terminal" evidence="1">
    <location>
        <begin position="190"/>
        <end position="272"/>
    </location>
</feature>
<dbReference type="HOGENOM" id="CLU_080134_0_0_5"/>
<dbReference type="Proteomes" id="UP000025047">
    <property type="component" value="Unassembled WGS sequence"/>
</dbReference>